<keyword evidence="2" id="KW-0812">Transmembrane</keyword>
<feature type="domain" description="Ig-like" evidence="4">
    <location>
        <begin position="130"/>
        <end position="206"/>
    </location>
</feature>
<dbReference type="InterPro" id="IPR013783">
    <property type="entry name" value="Ig-like_fold"/>
</dbReference>
<gene>
    <name evidence="5" type="primary">LOC115168336</name>
</gene>
<sequence>MALRAAGSVFGVFLLSVAGVLGQNGWDVTFTRTRICALKGLSVDVSCTYRYPSGHEIIDTEWYKWWNVKVGYTYNIMEQPEYAGRVEYLGNNHSDCTLRITDLRENDTAEYCFGFKTNIQGWIYQQDLFISVTDLKVTTYVTKGSWVILNCSTTCTLSDNPNPDYIWYKNGKPQHGYMSQNYSILSSDVDSYSCAVKGYEDHRSPAVCAVGQNCWRVIYAKRSICALKGSSVDISSNCILGDNTAFIWYKNRQAIPNSHNYSNSLHLYPVSSDDAGSYSCAVNGHEDLHSPEVTLTVRYKPNNISVSVSPSGEIVEGSSVILTCHSDANPPVQKYTWYMRNINTSKESSQIYHIINIRSEDSGEYYCEAQNEMGAKNSTVTLIIVSGKQTSSINIAVGITIVALVLNLLLSFLWFRKRASNSTDTRDTAEDGQEGSMDAMRTGLTVSRTATLLGFSHSIVSRVSTTQCTPSQLDKTVGSIGVNMGQHPCGTLSTPCRVHAPMN</sequence>
<accession>A0A674EET6</accession>
<dbReference type="GeneTree" id="ENSGT01010000222294"/>
<reference evidence="5" key="2">
    <citation type="submission" date="2025-09" db="UniProtKB">
        <authorList>
            <consortium name="Ensembl"/>
        </authorList>
    </citation>
    <scope>IDENTIFICATION</scope>
</reference>
<feature type="domain" description="Ig-like" evidence="4">
    <location>
        <begin position="291"/>
        <end position="381"/>
    </location>
</feature>
<dbReference type="SMART" id="SM00409">
    <property type="entry name" value="IG"/>
    <property type="match status" value="3"/>
</dbReference>
<dbReference type="PANTHER" id="PTHR46013">
    <property type="entry name" value="VASCULAR CELL ADHESION MOLECULE 1"/>
    <property type="match status" value="1"/>
</dbReference>
<dbReference type="PANTHER" id="PTHR46013:SF4">
    <property type="entry name" value="B-CELL RECEPTOR CD22-RELATED"/>
    <property type="match status" value="1"/>
</dbReference>
<dbReference type="SMART" id="SM00408">
    <property type="entry name" value="IGc2"/>
    <property type="match status" value="2"/>
</dbReference>
<dbReference type="AlphaFoldDB" id="A0A674EET6"/>
<dbReference type="Pfam" id="PF00047">
    <property type="entry name" value="ig"/>
    <property type="match status" value="1"/>
</dbReference>
<evidence type="ECO:0000256" key="2">
    <source>
        <dbReference type="SAM" id="Phobius"/>
    </source>
</evidence>
<keyword evidence="1" id="KW-0393">Immunoglobulin domain</keyword>
<dbReference type="Pfam" id="PF07686">
    <property type="entry name" value="V-set"/>
    <property type="match status" value="1"/>
</dbReference>
<feature type="transmembrane region" description="Helical" evidence="2">
    <location>
        <begin position="395"/>
        <end position="415"/>
    </location>
</feature>
<keyword evidence="3" id="KW-0732">Signal</keyword>
<dbReference type="FunCoup" id="A0A674EET6">
    <property type="interactions" value="1180"/>
</dbReference>
<dbReference type="InterPro" id="IPR036179">
    <property type="entry name" value="Ig-like_dom_sf"/>
</dbReference>
<keyword evidence="2" id="KW-1133">Transmembrane helix</keyword>
<reference evidence="5" key="1">
    <citation type="submission" date="2025-08" db="UniProtKB">
        <authorList>
            <consortium name="Ensembl"/>
        </authorList>
    </citation>
    <scope>IDENTIFICATION</scope>
</reference>
<dbReference type="InterPro" id="IPR013151">
    <property type="entry name" value="Immunoglobulin_dom"/>
</dbReference>
<proteinExistence type="predicted"/>
<dbReference type="Proteomes" id="UP000472277">
    <property type="component" value="Chromosome 30"/>
</dbReference>
<dbReference type="InterPro" id="IPR013106">
    <property type="entry name" value="Ig_V-set"/>
</dbReference>
<keyword evidence="6" id="KW-1185">Reference proteome</keyword>
<name>A0A674EET6_SALTR</name>
<feature type="signal peptide" evidence="3">
    <location>
        <begin position="1"/>
        <end position="22"/>
    </location>
</feature>
<dbReference type="SUPFAM" id="SSF48726">
    <property type="entry name" value="Immunoglobulin"/>
    <property type="match status" value="3"/>
</dbReference>
<dbReference type="PROSITE" id="PS50835">
    <property type="entry name" value="IG_LIKE"/>
    <property type="match status" value="3"/>
</dbReference>
<dbReference type="InterPro" id="IPR003598">
    <property type="entry name" value="Ig_sub2"/>
</dbReference>
<dbReference type="OMA" id="DVISECQ"/>
<protein>
    <submittedName>
        <fullName evidence="5">B-cell receptor CD22-like</fullName>
    </submittedName>
</protein>
<dbReference type="InterPro" id="IPR007110">
    <property type="entry name" value="Ig-like_dom"/>
</dbReference>
<feature type="domain" description="Ig-like" evidence="4">
    <location>
        <begin position="225"/>
        <end position="283"/>
    </location>
</feature>
<evidence type="ECO:0000313" key="6">
    <source>
        <dbReference type="Proteomes" id="UP000472277"/>
    </source>
</evidence>
<evidence type="ECO:0000256" key="1">
    <source>
        <dbReference type="ARBA" id="ARBA00023319"/>
    </source>
</evidence>
<evidence type="ECO:0000259" key="4">
    <source>
        <dbReference type="PROSITE" id="PS50835"/>
    </source>
</evidence>
<dbReference type="Pfam" id="PF13895">
    <property type="entry name" value="Ig_2"/>
    <property type="match status" value="2"/>
</dbReference>
<evidence type="ECO:0000313" key="5">
    <source>
        <dbReference type="Ensembl" id="ENSSTUP00000106521.1"/>
    </source>
</evidence>
<keyword evidence="2" id="KW-0472">Membrane</keyword>
<organism evidence="5 6">
    <name type="scientific">Salmo trutta</name>
    <name type="common">Brown trout</name>
    <dbReference type="NCBI Taxonomy" id="8032"/>
    <lineage>
        <taxon>Eukaryota</taxon>
        <taxon>Metazoa</taxon>
        <taxon>Chordata</taxon>
        <taxon>Craniata</taxon>
        <taxon>Vertebrata</taxon>
        <taxon>Euteleostomi</taxon>
        <taxon>Actinopterygii</taxon>
        <taxon>Neopterygii</taxon>
        <taxon>Teleostei</taxon>
        <taxon>Protacanthopterygii</taxon>
        <taxon>Salmoniformes</taxon>
        <taxon>Salmonidae</taxon>
        <taxon>Salmoninae</taxon>
        <taxon>Salmo</taxon>
    </lineage>
</organism>
<feature type="chain" id="PRO_5025513840" evidence="3">
    <location>
        <begin position="23"/>
        <end position="503"/>
    </location>
</feature>
<dbReference type="Gene3D" id="2.60.40.10">
    <property type="entry name" value="Immunoglobulins"/>
    <property type="match status" value="4"/>
</dbReference>
<dbReference type="InterPro" id="IPR003599">
    <property type="entry name" value="Ig_sub"/>
</dbReference>
<dbReference type="InParanoid" id="A0A674EET6"/>
<evidence type="ECO:0000256" key="3">
    <source>
        <dbReference type="SAM" id="SignalP"/>
    </source>
</evidence>
<dbReference type="Ensembl" id="ENSSTUT00000114156.1">
    <property type="protein sequence ID" value="ENSSTUP00000106521.1"/>
    <property type="gene ID" value="ENSSTUG00000047463.1"/>
</dbReference>
<dbReference type="CDD" id="cd00096">
    <property type="entry name" value="Ig"/>
    <property type="match status" value="1"/>
</dbReference>